<evidence type="ECO:0000313" key="3">
    <source>
        <dbReference type="Proteomes" id="UP000823634"/>
    </source>
</evidence>
<proteinExistence type="predicted"/>
<reference evidence="2" key="1">
    <citation type="submission" date="2020-10" db="EMBL/GenBank/DDBJ databases">
        <authorList>
            <person name="Gilroy R."/>
        </authorList>
    </citation>
    <scope>NUCLEOTIDE SEQUENCE</scope>
    <source>
        <strain evidence="2">17113</strain>
    </source>
</reference>
<name>A0A9D9DFS2_9FIRM</name>
<sequence>MENLEKAIKSYRRTAKAANWISSAIGIVCLVSYALTVTFFPMDDWLFVLLFLVFGSPFFIAFAIARKIKRRKFAKICAIKGLPVPRKIDEKALDGLVEKLEGGQNPFRDPKFDPAPRFEENGATGIKTVEVEKPKAAPTKMKTQNCPRCGYINEKGRGFCRQCGAPLPDIRE</sequence>
<accession>A0A9D9DFS2</accession>
<keyword evidence="1" id="KW-0812">Transmembrane</keyword>
<keyword evidence="1" id="KW-0472">Membrane</keyword>
<dbReference type="AlphaFoldDB" id="A0A9D9DFS2"/>
<dbReference type="EMBL" id="JADINA010000028">
    <property type="protein sequence ID" value="MBO8426536.1"/>
    <property type="molecule type" value="Genomic_DNA"/>
</dbReference>
<organism evidence="2 3">
    <name type="scientific">Candidatus Alloenteromonas pullistercoris</name>
    <dbReference type="NCBI Taxonomy" id="2840785"/>
    <lineage>
        <taxon>Bacteria</taxon>
        <taxon>Bacillati</taxon>
        <taxon>Bacillota</taxon>
        <taxon>Bacillota incertae sedis</taxon>
        <taxon>Candidatus Alloenteromonas</taxon>
    </lineage>
</organism>
<reference evidence="2" key="2">
    <citation type="journal article" date="2021" name="PeerJ">
        <title>Extensive microbial diversity within the chicken gut microbiome revealed by metagenomics and culture.</title>
        <authorList>
            <person name="Gilroy R."/>
            <person name="Ravi A."/>
            <person name="Getino M."/>
            <person name="Pursley I."/>
            <person name="Horton D.L."/>
            <person name="Alikhan N.F."/>
            <person name="Baker D."/>
            <person name="Gharbi K."/>
            <person name="Hall N."/>
            <person name="Watson M."/>
            <person name="Adriaenssens E.M."/>
            <person name="Foster-Nyarko E."/>
            <person name="Jarju S."/>
            <person name="Secka A."/>
            <person name="Antonio M."/>
            <person name="Oren A."/>
            <person name="Chaudhuri R.R."/>
            <person name="La Ragione R."/>
            <person name="Hildebrand F."/>
            <person name="Pallen M.J."/>
        </authorList>
    </citation>
    <scope>NUCLEOTIDE SEQUENCE</scope>
    <source>
        <strain evidence="2">17113</strain>
    </source>
</reference>
<feature type="transmembrane region" description="Helical" evidence="1">
    <location>
        <begin position="20"/>
        <end position="40"/>
    </location>
</feature>
<comment type="caution">
    <text evidence="2">The sequence shown here is derived from an EMBL/GenBank/DDBJ whole genome shotgun (WGS) entry which is preliminary data.</text>
</comment>
<keyword evidence="1" id="KW-1133">Transmembrane helix</keyword>
<dbReference type="Proteomes" id="UP000823634">
    <property type="component" value="Unassembled WGS sequence"/>
</dbReference>
<evidence type="ECO:0000256" key="1">
    <source>
        <dbReference type="SAM" id="Phobius"/>
    </source>
</evidence>
<gene>
    <name evidence="2" type="ORF">IAC61_04355</name>
</gene>
<evidence type="ECO:0000313" key="2">
    <source>
        <dbReference type="EMBL" id="MBO8426536.1"/>
    </source>
</evidence>
<feature type="transmembrane region" description="Helical" evidence="1">
    <location>
        <begin position="46"/>
        <end position="65"/>
    </location>
</feature>
<protein>
    <recommendedName>
        <fullName evidence="4">Zinc ribbon domain-containing protein</fullName>
    </recommendedName>
</protein>
<evidence type="ECO:0008006" key="4">
    <source>
        <dbReference type="Google" id="ProtNLM"/>
    </source>
</evidence>